<evidence type="ECO:0000313" key="2">
    <source>
        <dbReference type="Proteomes" id="UP001139369"/>
    </source>
</evidence>
<reference evidence="1" key="1">
    <citation type="submission" date="2022-02" db="EMBL/GenBank/DDBJ databases">
        <title>Polaribacter sp. MSW13, isolated from seawater.</title>
        <authorList>
            <person name="Kristyanto S."/>
            <person name="Jung J."/>
            <person name="Jeon C.O."/>
        </authorList>
    </citation>
    <scope>NUCLEOTIDE SEQUENCE</scope>
    <source>
        <strain evidence="1">MSW13</strain>
    </source>
</reference>
<keyword evidence="2" id="KW-1185">Reference proteome</keyword>
<accession>A0A9X2AMT2</accession>
<proteinExistence type="predicted"/>
<dbReference type="RefSeq" id="WP_242179693.1">
    <property type="nucleotide sequence ID" value="NZ_JAKQYM010000041.1"/>
</dbReference>
<gene>
    <name evidence="1" type="ORF">MC378_15270</name>
</gene>
<comment type="caution">
    <text evidence="1">The sequence shown here is derived from an EMBL/GenBank/DDBJ whole genome shotgun (WGS) entry which is preliminary data.</text>
</comment>
<evidence type="ECO:0000313" key="1">
    <source>
        <dbReference type="EMBL" id="MCI2230535.1"/>
    </source>
</evidence>
<dbReference type="AlphaFoldDB" id="A0A9X2AMT2"/>
<name>A0A9X2AMT2_9FLAO</name>
<dbReference type="EMBL" id="JAKQYM010000041">
    <property type="protein sequence ID" value="MCI2230535.1"/>
    <property type="molecule type" value="Genomic_DNA"/>
</dbReference>
<organism evidence="1 2">
    <name type="scientific">Polaribacter marinus</name>
    <dbReference type="NCBI Taxonomy" id="2916838"/>
    <lineage>
        <taxon>Bacteria</taxon>
        <taxon>Pseudomonadati</taxon>
        <taxon>Bacteroidota</taxon>
        <taxon>Flavobacteriia</taxon>
        <taxon>Flavobacteriales</taxon>
        <taxon>Flavobacteriaceae</taxon>
    </lineage>
</organism>
<protein>
    <submittedName>
        <fullName evidence="1">Uncharacterized protein</fullName>
    </submittedName>
</protein>
<sequence length="96" mass="11302">MKSKQKLKELENRIDEMLFYIWDPIGVSDEPCARCEYSSYTMTILKYTLTEDLKKITEILNKIESESMGLSPNRKHNEKVAERLVEFKNAIEEGLR</sequence>
<dbReference type="Proteomes" id="UP001139369">
    <property type="component" value="Unassembled WGS sequence"/>
</dbReference>